<proteinExistence type="inferred from homology"/>
<dbReference type="PANTHER" id="PTHR42759:SF5">
    <property type="entry name" value="METHANOL DEHYDROGENASE REGULATOR"/>
    <property type="match status" value="1"/>
</dbReference>
<gene>
    <name evidence="6" type="ORF">G5B42_01595</name>
</gene>
<dbReference type="Pfam" id="PF07726">
    <property type="entry name" value="AAA_3"/>
    <property type="match status" value="1"/>
</dbReference>
<dbReference type="CDD" id="cd00009">
    <property type="entry name" value="AAA"/>
    <property type="match status" value="1"/>
</dbReference>
<name>A0A8J6HQL0_9FIRM</name>
<dbReference type="AlphaFoldDB" id="A0A8J6HQL0"/>
<dbReference type="GO" id="GO:0005524">
    <property type="term" value="F:ATP binding"/>
    <property type="evidence" value="ECO:0007669"/>
    <property type="project" value="UniProtKB-KW"/>
</dbReference>
<dbReference type="GO" id="GO:0016887">
    <property type="term" value="F:ATP hydrolysis activity"/>
    <property type="evidence" value="ECO:0007669"/>
    <property type="project" value="InterPro"/>
</dbReference>
<evidence type="ECO:0000259" key="4">
    <source>
        <dbReference type="Pfam" id="PF07726"/>
    </source>
</evidence>
<evidence type="ECO:0000313" key="7">
    <source>
        <dbReference type="Proteomes" id="UP000657177"/>
    </source>
</evidence>
<dbReference type="PANTHER" id="PTHR42759">
    <property type="entry name" value="MOXR FAMILY PROTEIN"/>
    <property type="match status" value="1"/>
</dbReference>
<dbReference type="RefSeq" id="WP_181338702.1">
    <property type="nucleotide sequence ID" value="NZ_JAAKDE010000003.1"/>
</dbReference>
<dbReference type="InterPro" id="IPR050764">
    <property type="entry name" value="CbbQ/NirQ/NorQ/GpvN"/>
</dbReference>
<keyword evidence="7" id="KW-1185">Reference proteome</keyword>
<dbReference type="Gene3D" id="1.10.8.80">
    <property type="entry name" value="Magnesium chelatase subunit I, C-Terminal domain"/>
    <property type="match status" value="1"/>
</dbReference>
<evidence type="ECO:0000256" key="2">
    <source>
        <dbReference type="ARBA" id="ARBA00022840"/>
    </source>
</evidence>
<keyword evidence="2" id="KW-0067">ATP-binding</keyword>
<organism evidence="6 7">
    <name type="scientific">Capillibacterium thermochitinicola</name>
    <dbReference type="NCBI Taxonomy" id="2699427"/>
    <lineage>
        <taxon>Bacteria</taxon>
        <taxon>Bacillati</taxon>
        <taxon>Bacillota</taxon>
        <taxon>Capillibacterium</taxon>
    </lineage>
</organism>
<dbReference type="Proteomes" id="UP000657177">
    <property type="component" value="Unassembled WGS sequence"/>
</dbReference>
<dbReference type="EMBL" id="JAAKDE010000003">
    <property type="protein sequence ID" value="MBA2132246.1"/>
    <property type="molecule type" value="Genomic_DNA"/>
</dbReference>
<dbReference type="SUPFAM" id="SSF52540">
    <property type="entry name" value="P-loop containing nucleoside triphosphate hydrolases"/>
    <property type="match status" value="1"/>
</dbReference>
<feature type="domain" description="ATPase AAA-3" evidence="4">
    <location>
        <begin position="40"/>
        <end position="170"/>
    </location>
</feature>
<evidence type="ECO:0000256" key="1">
    <source>
        <dbReference type="ARBA" id="ARBA00022741"/>
    </source>
</evidence>
<reference evidence="6" key="1">
    <citation type="submission" date="2020-06" db="EMBL/GenBank/DDBJ databases">
        <title>Novel chitinolytic bacterium.</title>
        <authorList>
            <person name="Ungkulpasvich U."/>
            <person name="Kosugi A."/>
            <person name="Uke A."/>
        </authorList>
    </citation>
    <scope>NUCLEOTIDE SEQUENCE</scope>
    <source>
        <strain evidence="6">UUS1-1</strain>
    </source>
</reference>
<comment type="similarity">
    <text evidence="3">Belongs to the MoxR family.</text>
</comment>
<protein>
    <submittedName>
        <fullName evidence="6">MoxR family ATPase</fullName>
    </submittedName>
</protein>
<dbReference type="Pfam" id="PF17863">
    <property type="entry name" value="AAA_lid_2"/>
    <property type="match status" value="1"/>
</dbReference>
<evidence type="ECO:0000256" key="3">
    <source>
        <dbReference type="ARBA" id="ARBA00061607"/>
    </source>
</evidence>
<dbReference type="InterPro" id="IPR041628">
    <property type="entry name" value="ChlI/MoxR_AAA_lid"/>
</dbReference>
<dbReference type="Gene3D" id="3.40.50.300">
    <property type="entry name" value="P-loop containing nucleotide triphosphate hydrolases"/>
    <property type="match status" value="1"/>
</dbReference>
<dbReference type="InterPro" id="IPR011703">
    <property type="entry name" value="ATPase_AAA-3"/>
</dbReference>
<comment type="caution">
    <text evidence="6">The sequence shown here is derived from an EMBL/GenBank/DDBJ whole genome shotgun (WGS) entry which is preliminary data.</text>
</comment>
<keyword evidence="1" id="KW-0547">Nucleotide-binding</keyword>
<evidence type="ECO:0000313" key="6">
    <source>
        <dbReference type="EMBL" id="MBA2132246.1"/>
    </source>
</evidence>
<sequence>MSPDHPEVIAGKIIDNIGRVLVGKKQAAELCLVALGCGGHLLLEDVPGVGKTMLARSLACSLGLSFNRIQCTPDLLPSDITGVSVFSPQAGTFTFRPGPVMANIVLVDEVNRATPRTQSGLLEVMAERQVTVDGQTYPLPEPFMVVATENPIEFEGTFPLPEAQLDRFLMRISLGYPAPDEEAAILSRLEKEHPIKTLQPVVSPEEVNRFLQAARDVFVEESLRDYIVELVGRTRHHPALAVGASPRGSIALFQAARVLAVLRGRNYVLPEDIKYLAPFVLAHRLILTAEAQARGEKGFQIMQEIISATPVPTEEALNA</sequence>
<evidence type="ECO:0000259" key="5">
    <source>
        <dbReference type="Pfam" id="PF17863"/>
    </source>
</evidence>
<dbReference type="PIRSF" id="PIRSF002849">
    <property type="entry name" value="AAA_ATPase_chaperone_MoxR_prd"/>
    <property type="match status" value="1"/>
</dbReference>
<feature type="domain" description="ChlI/MoxR AAA lid" evidence="5">
    <location>
        <begin position="233"/>
        <end position="305"/>
    </location>
</feature>
<accession>A0A8J6HQL0</accession>
<dbReference type="FunFam" id="3.40.50.300:FF:000640">
    <property type="entry name" value="MoxR family ATPase"/>
    <property type="match status" value="1"/>
</dbReference>
<dbReference type="InterPro" id="IPR027417">
    <property type="entry name" value="P-loop_NTPase"/>
</dbReference>